<dbReference type="InterPro" id="IPR013767">
    <property type="entry name" value="PAS_fold"/>
</dbReference>
<organism evidence="2 3">
    <name type="scientific">Lentzea albida</name>
    <dbReference type="NCBI Taxonomy" id="65499"/>
    <lineage>
        <taxon>Bacteria</taxon>
        <taxon>Bacillati</taxon>
        <taxon>Actinomycetota</taxon>
        <taxon>Actinomycetes</taxon>
        <taxon>Pseudonocardiales</taxon>
        <taxon>Pseudonocardiaceae</taxon>
        <taxon>Lentzea</taxon>
    </lineage>
</organism>
<dbReference type="EMBL" id="FOFV01000024">
    <property type="protein sequence ID" value="SES36995.1"/>
    <property type="molecule type" value="Genomic_DNA"/>
</dbReference>
<accession>A0A1H9WSZ5</accession>
<dbReference type="GO" id="GO:0003677">
    <property type="term" value="F:DNA binding"/>
    <property type="evidence" value="ECO:0007669"/>
    <property type="project" value="InterPro"/>
</dbReference>
<dbReference type="STRING" id="65499.SAMN04488000_12484"/>
<evidence type="ECO:0000259" key="1">
    <source>
        <dbReference type="PROSITE" id="PS50112"/>
    </source>
</evidence>
<dbReference type="InterPro" id="IPR000792">
    <property type="entry name" value="Tscrpt_reg_LuxR_C"/>
</dbReference>
<keyword evidence="3" id="KW-1185">Reference proteome</keyword>
<dbReference type="Gene3D" id="1.10.10.10">
    <property type="entry name" value="Winged helix-like DNA-binding domain superfamily/Winged helix DNA-binding domain"/>
    <property type="match status" value="1"/>
</dbReference>
<dbReference type="Gene3D" id="3.30.450.20">
    <property type="entry name" value="PAS domain"/>
    <property type="match status" value="3"/>
</dbReference>
<dbReference type="InterPro" id="IPR036388">
    <property type="entry name" value="WH-like_DNA-bd_sf"/>
</dbReference>
<dbReference type="InterPro" id="IPR016032">
    <property type="entry name" value="Sig_transdc_resp-reg_C-effctor"/>
</dbReference>
<evidence type="ECO:0000313" key="3">
    <source>
        <dbReference type="Proteomes" id="UP000199503"/>
    </source>
</evidence>
<dbReference type="Proteomes" id="UP000199503">
    <property type="component" value="Unassembled WGS sequence"/>
</dbReference>
<protein>
    <submittedName>
        <fullName evidence="2">PAS domain S-box-containing protein</fullName>
    </submittedName>
</protein>
<dbReference type="OrthoDB" id="46486at2"/>
<dbReference type="AlphaFoldDB" id="A0A1H9WSZ5"/>
<dbReference type="PANTHER" id="PTHR44757">
    <property type="entry name" value="DIGUANYLATE CYCLASE DGCP"/>
    <property type="match status" value="1"/>
</dbReference>
<dbReference type="RefSeq" id="WP_089925967.1">
    <property type="nucleotide sequence ID" value="NZ_FOFV01000024.1"/>
</dbReference>
<sequence>MGDAGQHTRFDAFMRLAPVGAWIKDKAHRYVWANELHLQHLGGLTLRDVVGRTAEELGAPWHTGDSDAEDDTALRLGTPLEVRGDYVVDGTRRIQKGQVFRLFPSGGADEEGLLAGVFTDVTELEQARSAAAVAHDRFEAFMRHVPAAAYIKDSEGRHVWANPTYLAFYRTTLGELVGMSTRDLDPPELATGNIAEDEATLRGRTARRIRNDGSHGEACATGYRFPLPLPDGQTGVAGIWIDTTELHQVRTELGRWRDRYRTLFDRNPTPMAITDLDGVVLDANPAFCELLGLRASQLRDRHVREFSEADQDDAEHSALADVMARRTTTARFRKTYVRATDQARTQVDITAIRVSDPADRADTIVGIAQPLAPPQTPRTTLRLSPTEAAVLALRAEGRALTDIAAQLDMTRRGVDYHLRQLARKLRCPANNAGAITARAYHLGVLTPDAWPPVVVARHVRSEDGAGPR</sequence>
<dbReference type="SUPFAM" id="SSF55785">
    <property type="entry name" value="PYP-like sensor domain (PAS domain)"/>
    <property type="match status" value="3"/>
</dbReference>
<gene>
    <name evidence="2" type="ORF">SAMN04488000_12484</name>
</gene>
<dbReference type="Pfam" id="PF00989">
    <property type="entry name" value="PAS"/>
    <property type="match status" value="1"/>
</dbReference>
<dbReference type="PROSITE" id="PS50112">
    <property type="entry name" value="PAS"/>
    <property type="match status" value="1"/>
</dbReference>
<dbReference type="PANTHER" id="PTHR44757:SF2">
    <property type="entry name" value="BIOFILM ARCHITECTURE MAINTENANCE PROTEIN MBAA"/>
    <property type="match status" value="1"/>
</dbReference>
<dbReference type="InterPro" id="IPR013656">
    <property type="entry name" value="PAS_4"/>
</dbReference>
<dbReference type="GO" id="GO:0006355">
    <property type="term" value="P:regulation of DNA-templated transcription"/>
    <property type="evidence" value="ECO:0007669"/>
    <property type="project" value="InterPro"/>
</dbReference>
<reference evidence="3" key="1">
    <citation type="submission" date="2016-10" db="EMBL/GenBank/DDBJ databases">
        <authorList>
            <person name="Varghese N."/>
            <person name="Submissions S."/>
        </authorList>
    </citation>
    <scope>NUCLEOTIDE SEQUENCE [LARGE SCALE GENOMIC DNA]</scope>
    <source>
        <strain evidence="3">DSM 44437</strain>
    </source>
</reference>
<proteinExistence type="predicted"/>
<evidence type="ECO:0000313" key="2">
    <source>
        <dbReference type="EMBL" id="SES36995.1"/>
    </source>
</evidence>
<dbReference type="SMART" id="SM00421">
    <property type="entry name" value="HTH_LUXR"/>
    <property type="match status" value="1"/>
</dbReference>
<dbReference type="InterPro" id="IPR000014">
    <property type="entry name" value="PAS"/>
</dbReference>
<dbReference type="CDD" id="cd00130">
    <property type="entry name" value="PAS"/>
    <property type="match status" value="1"/>
</dbReference>
<dbReference type="InterPro" id="IPR052155">
    <property type="entry name" value="Biofilm_reg_signaling"/>
</dbReference>
<dbReference type="Pfam" id="PF08448">
    <property type="entry name" value="PAS_4"/>
    <property type="match status" value="1"/>
</dbReference>
<dbReference type="SUPFAM" id="SSF46894">
    <property type="entry name" value="C-terminal effector domain of the bipartite response regulators"/>
    <property type="match status" value="1"/>
</dbReference>
<dbReference type="NCBIfam" id="TIGR00229">
    <property type="entry name" value="sensory_box"/>
    <property type="match status" value="1"/>
</dbReference>
<feature type="domain" description="PAS" evidence="1">
    <location>
        <begin position="256"/>
        <end position="326"/>
    </location>
</feature>
<dbReference type="InterPro" id="IPR035965">
    <property type="entry name" value="PAS-like_dom_sf"/>
</dbReference>
<dbReference type="Pfam" id="PF00196">
    <property type="entry name" value="GerE"/>
    <property type="match status" value="1"/>
</dbReference>
<name>A0A1H9WSZ5_9PSEU</name>
<dbReference type="SMART" id="SM00091">
    <property type="entry name" value="PAS"/>
    <property type="match status" value="3"/>
</dbReference>